<sequence length="53" mass="5741">MAEAHMSSRVCAGRMEKRLVGKAVAPVGLLHSQKFRYSATCSMDNGNQPFATV</sequence>
<comment type="caution">
    <text evidence="1">The sequence shown here is derived from an EMBL/GenBank/DDBJ whole genome shotgun (WGS) entry which is preliminary data.</text>
</comment>
<gene>
    <name evidence="1" type="ORF">CYNAS_LOCUS22383</name>
</gene>
<organism evidence="1 2">
    <name type="scientific">Cylicocyclus nassatus</name>
    <name type="common">Nematode worm</name>
    <dbReference type="NCBI Taxonomy" id="53992"/>
    <lineage>
        <taxon>Eukaryota</taxon>
        <taxon>Metazoa</taxon>
        <taxon>Ecdysozoa</taxon>
        <taxon>Nematoda</taxon>
        <taxon>Chromadorea</taxon>
        <taxon>Rhabditida</taxon>
        <taxon>Rhabditina</taxon>
        <taxon>Rhabditomorpha</taxon>
        <taxon>Strongyloidea</taxon>
        <taxon>Strongylidae</taxon>
        <taxon>Cylicocyclus</taxon>
    </lineage>
</organism>
<keyword evidence="2" id="KW-1185">Reference proteome</keyword>
<dbReference type="EMBL" id="CATQJL010000326">
    <property type="protein sequence ID" value="CAJ0610400.1"/>
    <property type="molecule type" value="Genomic_DNA"/>
</dbReference>
<proteinExistence type="predicted"/>
<dbReference type="Proteomes" id="UP001176961">
    <property type="component" value="Unassembled WGS sequence"/>
</dbReference>
<dbReference type="AlphaFoldDB" id="A0AA36MHQ6"/>
<evidence type="ECO:0000313" key="2">
    <source>
        <dbReference type="Proteomes" id="UP001176961"/>
    </source>
</evidence>
<name>A0AA36MHQ6_CYLNA</name>
<reference evidence="1" key="1">
    <citation type="submission" date="2023-07" db="EMBL/GenBank/DDBJ databases">
        <authorList>
            <consortium name="CYATHOMIX"/>
        </authorList>
    </citation>
    <scope>NUCLEOTIDE SEQUENCE</scope>
    <source>
        <strain evidence="1">N/A</strain>
    </source>
</reference>
<evidence type="ECO:0000313" key="1">
    <source>
        <dbReference type="EMBL" id="CAJ0610400.1"/>
    </source>
</evidence>
<protein>
    <submittedName>
        <fullName evidence="1">Uncharacterized protein</fullName>
    </submittedName>
</protein>
<accession>A0AA36MHQ6</accession>